<evidence type="ECO:0000313" key="2">
    <source>
        <dbReference type="Proteomes" id="UP001500503"/>
    </source>
</evidence>
<accession>A0ABP8P6S5</accession>
<evidence type="ECO:0000313" key="1">
    <source>
        <dbReference type="EMBL" id="GAA4481649.1"/>
    </source>
</evidence>
<reference evidence="2" key="1">
    <citation type="journal article" date="2019" name="Int. J. Syst. Evol. Microbiol.">
        <title>The Global Catalogue of Microorganisms (GCM) 10K type strain sequencing project: providing services to taxonomists for standard genome sequencing and annotation.</title>
        <authorList>
            <consortium name="The Broad Institute Genomics Platform"/>
            <consortium name="The Broad Institute Genome Sequencing Center for Infectious Disease"/>
            <person name="Wu L."/>
            <person name="Ma J."/>
        </authorList>
    </citation>
    <scope>NUCLEOTIDE SEQUENCE [LARGE SCALE GENOMIC DNA]</scope>
    <source>
        <strain evidence="2">JCM 17933</strain>
    </source>
</reference>
<organism evidence="1 2">
    <name type="scientific">Actinoallomurus oryzae</name>
    <dbReference type="NCBI Taxonomy" id="502180"/>
    <lineage>
        <taxon>Bacteria</taxon>
        <taxon>Bacillati</taxon>
        <taxon>Actinomycetota</taxon>
        <taxon>Actinomycetes</taxon>
        <taxon>Streptosporangiales</taxon>
        <taxon>Thermomonosporaceae</taxon>
        <taxon>Actinoallomurus</taxon>
    </lineage>
</organism>
<dbReference type="Proteomes" id="UP001500503">
    <property type="component" value="Unassembled WGS sequence"/>
</dbReference>
<dbReference type="EMBL" id="BAABHF010000005">
    <property type="protein sequence ID" value="GAA4481649.1"/>
    <property type="molecule type" value="Genomic_DNA"/>
</dbReference>
<keyword evidence="2" id="KW-1185">Reference proteome</keyword>
<name>A0ABP8P6S5_9ACTN</name>
<gene>
    <name evidence="1" type="ORF">GCM10023191_000770</name>
</gene>
<comment type="caution">
    <text evidence="1">The sequence shown here is derived from an EMBL/GenBank/DDBJ whole genome shotgun (WGS) entry which is preliminary data.</text>
</comment>
<proteinExistence type="predicted"/>
<protein>
    <submittedName>
        <fullName evidence="1">Uncharacterized protein</fullName>
    </submittedName>
</protein>
<sequence>MSNHFGTQAWAAACPPPSVLSSRGTASLPAVYARPEAGRVRPDGVEKRVEKHVFTTLGAVQLNAQAKDAAIRMPLGPPPWRPPE</sequence>